<dbReference type="InterPro" id="IPR051786">
    <property type="entry name" value="ASN_synthetase/amidase"/>
</dbReference>
<dbReference type="RefSeq" id="WP_167083095.1">
    <property type="nucleotide sequence ID" value="NZ_BAAADC010000001.1"/>
</dbReference>
<dbReference type="GO" id="GO:0005829">
    <property type="term" value="C:cytosol"/>
    <property type="evidence" value="ECO:0007669"/>
    <property type="project" value="TreeGrafter"/>
</dbReference>
<evidence type="ECO:0000256" key="1">
    <source>
        <dbReference type="ARBA" id="ARBA00005187"/>
    </source>
</evidence>
<dbReference type="PANTHER" id="PTHR43284:SF1">
    <property type="entry name" value="ASPARAGINE SYNTHETASE"/>
    <property type="match status" value="1"/>
</dbReference>
<dbReference type="SUPFAM" id="SSF52402">
    <property type="entry name" value="Adenine nucleotide alpha hydrolases-like"/>
    <property type="match status" value="1"/>
</dbReference>
<reference evidence="5 6" key="1">
    <citation type="submission" date="2020-03" db="EMBL/GenBank/DDBJ databases">
        <title>Genomic Encyclopedia of Type Strains, Phase IV (KMG-IV): sequencing the most valuable type-strain genomes for metagenomic binning, comparative biology and taxonomic classification.</title>
        <authorList>
            <person name="Goeker M."/>
        </authorList>
    </citation>
    <scope>NUCLEOTIDE SEQUENCE [LARGE SCALE GENOMIC DNA]</scope>
    <source>
        <strain evidence="5 6">DSM 19867</strain>
    </source>
</reference>
<dbReference type="GO" id="GO:0004066">
    <property type="term" value="F:asparagine synthase (glutamine-hydrolyzing) activity"/>
    <property type="evidence" value="ECO:0007669"/>
    <property type="project" value="UniProtKB-EC"/>
</dbReference>
<dbReference type="EMBL" id="JAASRM010000001">
    <property type="protein sequence ID" value="NIK88967.1"/>
    <property type="molecule type" value="Genomic_DNA"/>
</dbReference>
<dbReference type="InterPro" id="IPR014729">
    <property type="entry name" value="Rossmann-like_a/b/a_fold"/>
</dbReference>
<gene>
    <name evidence="5" type="ORF">FHS83_002285</name>
</gene>
<comment type="catalytic activity">
    <reaction evidence="3">
        <text>L-aspartate + L-glutamine + ATP + H2O = L-asparagine + L-glutamate + AMP + diphosphate + H(+)</text>
        <dbReference type="Rhea" id="RHEA:12228"/>
        <dbReference type="ChEBI" id="CHEBI:15377"/>
        <dbReference type="ChEBI" id="CHEBI:15378"/>
        <dbReference type="ChEBI" id="CHEBI:29985"/>
        <dbReference type="ChEBI" id="CHEBI:29991"/>
        <dbReference type="ChEBI" id="CHEBI:30616"/>
        <dbReference type="ChEBI" id="CHEBI:33019"/>
        <dbReference type="ChEBI" id="CHEBI:58048"/>
        <dbReference type="ChEBI" id="CHEBI:58359"/>
        <dbReference type="ChEBI" id="CHEBI:456215"/>
        <dbReference type="EC" id="6.3.5.4"/>
    </reaction>
</comment>
<dbReference type="EC" id="6.3.5.4" evidence="2"/>
<dbReference type="Proteomes" id="UP000570514">
    <property type="component" value="Unassembled WGS sequence"/>
</dbReference>
<dbReference type="Gene3D" id="3.40.50.620">
    <property type="entry name" value="HUPs"/>
    <property type="match status" value="1"/>
</dbReference>
<sequence>MITGLYALASLDGAPLNEEDLAKLGLGPGPATHQAPGLRLRIEDCELGGRAVSIAMEAGTVLALLGHLDEPDELAQALNMRHAAAQAELALQALRRWGPQAIAQMPGEWSLLCWNSDRRDLILGVSTQLRDPICFASDGRRVAVAPQPMTLSRLASVGRDWDREGLALTFSQVAPRRRLLREQTILKRVKRLDAGTMRRFSPAGETCTQAPSLTPDSDWSGSFDEAVAALEKIARRIMHQTLARHETVAIMLSGGLDSSTLAWLASEERRSGQKLVCITSAAAEGSDLRDERSYSRIVADHLGLPVVFVTPPPEDNPYRPSARCFAHYQAPSLSSRHYLYDRLFEAGADQGADAIIDGVWGETGLTRKVIFREFRAAWPEYKYWLRNLYQERVRLGEAWPQTAFAARLSEDALQNMPAALLDERPPMEWPLLYRRDQRLGLADQAVYLAARTRTAQAHTGLRRLFPYRHEPLMRLAAGMPAGFTHRGGYSRAMVRSLLKDRLPDSIRLRTNPVPFSPDYVRRLRNHAPSVLERLAVFRNAGADEWLDLDWLAKRVTRLAAGENISIREQSKIQITAMTAEFFVWWQQTAQTE</sequence>
<organism evidence="5 6">
    <name type="scientific">Rhizomicrobium palustre</name>
    <dbReference type="NCBI Taxonomy" id="189966"/>
    <lineage>
        <taxon>Bacteria</taxon>
        <taxon>Pseudomonadati</taxon>
        <taxon>Pseudomonadota</taxon>
        <taxon>Alphaproteobacteria</taxon>
        <taxon>Micropepsales</taxon>
        <taxon>Micropepsaceae</taxon>
        <taxon>Rhizomicrobium</taxon>
    </lineage>
</organism>
<dbReference type="GO" id="GO:0006529">
    <property type="term" value="P:asparagine biosynthetic process"/>
    <property type="evidence" value="ECO:0007669"/>
    <property type="project" value="InterPro"/>
</dbReference>
<comment type="caution">
    <text evidence="5">The sequence shown here is derived from an EMBL/GenBank/DDBJ whole genome shotgun (WGS) entry which is preliminary data.</text>
</comment>
<dbReference type="Gene3D" id="3.60.20.10">
    <property type="entry name" value="Glutamine Phosphoribosylpyrophosphate, subunit 1, domain 1"/>
    <property type="match status" value="1"/>
</dbReference>
<evidence type="ECO:0000313" key="6">
    <source>
        <dbReference type="Proteomes" id="UP000570514"/>
    </source>
</evidence>
<proteinExistence type="predicted"/>
<protein>
    <recommendedName>
        <fullName evidence="2">asparagine synthase (glutamine-hydrolyzing)</fullName>
        <ecNumber evidence="2">6.3.5.4</ecNumber>
    </recommendedName>
</protein>
<accession>A0A846N1D2</accession>
<dbReference type="AlphaFoldDB" id="A0A846N1D2"/>
<name>A0A846N1D2_9PROT</name>
<evidence type="ECO:0000256" key="3">
    <source>
        <dbReference type="ARBA" id="ARBA00048741"/>
    </source>
</evidence>
<feature type="domain" description="Asparagine synthetase" evidence="4">
    <location>
        <begin position="242"/>
        <end position="573"/>
    </location>
</feature>
<evidence type="ECO:0000256" key="2">
    <source>
        <dbReference type="ARBA" id="ARBA00012737"/>
    </source>
</evidence>
<dbReference type="InterPro" id="IPR029055">
    <property type="entry name" value="Ntn_hydrolases_N"/>
</dbReference>
<evidence type="ECO:0000313" key="5">
    <source>
        <dbReference type="EMBL" id="NIK88967.1"/>
    </source>
</evidence>
<comment type="pathway">
    <text evidence="1">Amino-acid biosynthesis; L-asparagine biosynthesis; L-asparagine from L-aspartate (L-Gln route): step 1/1.</text>
</comment>
<dbReference type="PANTHER" id="PTHR43284">
    <property type="entry name" value="ASPARAGINE SYNTHETASE (GLUTAMINE-HYDROLYZING)"/>
    <property type="match status" value="1"/>
</dbReference>
<keyword evidence="6" id="KW-1185">Reference proteome</keyword>
<dbReference type="InterPro" id="IPR001962">
    <property type="entry name" value="Asn_synthase"/>
</dbReference>
<dbReference type="Pfam" id="PF00733">
    <property type="entry name" value="Asn_synthase"/>
    <property type="match status" value="1"/>
</dbReference>
<evidence type="ECO:0000259" key="4">
    <source>
        <dbReference type="Pfam" id="PF00733"/>
    </source>
</evidence>
<dbReference type="SUPFAM" id="SSF56235">
    <property type="entry name" value="N-terminal nucleophile aminohydrolases (Ntn hydrolases)"/>
    <property type="match status" value="1"/>
</dbReference>